<evidence type="ECO:0000256" key="3">
    <source>
        <dbReference type="ARBA" id="ARBA00022448"/>
    </source>
</evidence>
<dbReference type="GO" id="GO:0005886">
    <property type="term" value="C:plasma membrane"/>
    <property type="evidence" value="ECO:0007669"/>
    <property type="project" value="UniProtKB-SubCell"/>
</dbReference>
<dbReference type="PROSITE" id="PS00216">
    <property type="entry name" value="SUGAR_TRANSPORT_1"/>
    <property type="match status" value="1"/>
</dbReference>
<dbReference type="EMBL" id="CP049056">
    <property type="protein sequence ID" value="QIE54133.1"/>
    <property type="molecule type" value="Genomic_DNA"/>
</dbReference>
<feature type="transmembrane region" description="Helical" evidence="8">
    <location>
        <begin position="139"/>
        <end position="157"/>
    </location>
</feature>
<comment type="similarity">
    <text evidence="2 8">Belongs to the major facilitator superfamily. Bcr/CmlA family.</text>
</comment>
<dbReference type="InterPro" id="IPR011701">
    <property type="entry name" value="MFS"/>
</dbReference>
<dbReference type="KEGG" id="hdh:G5B40_00930"/>
<keyword evidence="6 8" id="KW-1133">Transmembrane helix</keyword>
<feature type="domain" description="Major facilitator superfamily (MFS) profile" evidence="9">
    <location>
        <begin position="16"/>
        <end position="399"/>
    </location>
</feature>
<keyword evidence="7 8" id="KW-0472">Membrane</keyword>
<dbReference type="GO" id="GO:1990961">
    <property type="term" value="P:xenobiotic detoxification by transmembrane export across the plasma membrane"/>
    <property type="evidence" value="ECO:0007669"/>
    <property type="project" value="InterPro"/>
</dbReference>
<dbReference type="AlphaFoldDB" id="A0A7L5BTM1"/>
<feature type="transmembrane region" description="Helical" evidence="8">
    <location>
        <begin position="169"/>
        <end position="189"/>
    </location>
</feature>
<dbReference type="InterPro" id="IPR004812">
    <property type="entry name" value="Efflux_drug-R_Bcr/CmlA"/>
</dbReference>
<feature type="transmembrane region" description="Helical" evidence="8">
    <location>
        <begin position="82"/>
        <end position="101"/>
    </location>
</feature>
<dbReference type="PANTHER" id="PTHR23501">
    <property type="entry name" value="MAJOR FACILITATOR SUPERFAMILY"/>
    <property type="match status" value="1"/>
</dbReference>
<dbReference type="Proteomes" id="UP000503336">
    <property type="component" value="Chromosome"/>
</dbReference>
<sequence>MQFAGATFGDRRSPPALITLILLTSVSVFSMNAFIASLPTIADDLGSSYAFMQIAVSGYLGMTAVMQLMIGPLSDRYGRRPVILLGLGVFIAASIGCVLSTDPEIFMFFRMLQASVAAGMVLSRTIVRDLLPPDEAASMIGYMTAAMSLVPMISPLYGGAVEEALGWRATFWSFVIFGGVVMTLCWLDLGETHLNRSRSLTAQFRAYPDLLRARRFWGYSATAAFASGSFFALLGGGPYVAREIFAQTPAATGLYLGTTAIGYMTGNLITGRVAARTGIDRLMLWGCLISVAGLSAGLLVDLFIYQHPLVVFGFCIFVGLGNGLTMPAATTGLLSVRPGLAGSASGLGAALMIGGGAGLAAVAGWILSPTSGASPLLALMLVSALLSVGSTSYVIHRARMMSADQPAE</sequence>
<keyword evidence="5 8" id="KW-0812">Transmembrane</keyword>
<dbReference type="Pfam" id="PF07690">
    <property type="entry name" value="MFS_1"/>
    <property type="match status" value="1"/>
</dbReference>
<keyword evidence="3 8" id="KW-0813">Transport</keyword>
<feature type="transmembrane region" description="Helical" evidence="8">
    <location>
        <begin position="253"/>
        <end position="270"/>
    </location>
</feature>
<dbReference type="NCBIfam" id="TIGR00710">
    <property type="entry name" value="efflux_Bcr_CflA"/>
    <property type="match status" value="1"/>
</dbReference>
<feature type="transmembrane region" description="Helical" evidence="8">
    <location>
        <begin position="311"/>
        <end position="334"/>
    </location>
</feature>
<protein>
    <recommendedName>
        <fullName evidence="8">Bcr/CflA family efflux transporter</fullName>
    </recommendedName>
</protein>
<feature type="transmembrane region" description="Helical" evidence="8">
    <location>
        <begin position="107"/>
        <end position="127"/>
    </location>
</feature>
<feature type="transmembrane region" description="Helical" evidence="8">
    <location>
        <begin position="346"/>
        <end position="367"/>
    </location>
</feature>
<dbReference type="CDD" id="cd17320">
    <property type="entry name" value="MFS_MdfA_MDR_like"/>
    <property type="match status" value="1"/>
</dbReference>
<dbReference type="PANTHER" id="PTHR23501:SF191">
    <property type="entry name" value="VACUOLAR BASIC AMINO ACID TRANSPORTER 4"/>
    <property type="match status" value="1"/>
</dbReference>
<evidence type="ECO:0000256" key="6">
    <source>
        <dbReference type="ARBA" id="ARBA00022989"/>
    </source>
</evidence>
<feature type="transmembrane region" description="Helical" evidence="8">
    <location>
        <begin position="50"/>
        <end position="70"/>
    </location>
</feature>
<feature type="transmembrane region" description="Helical" evidence="8">
    <location>
        <begin position="216"/>
        <end position="241"/>
    </location>
</feature>
<keyword evidence="11" id="KW-1185">Reference proteome</keyword>
<name>A0A7L5BTM1_9RHOB</name>
<keyword evidence="8" id="KW-0997">Cell inner membrane</keyword>
<dbReference type="InterPro" id="IPR020846">
    <property type="entry name" value="MFS_dom"/>
</dbReference>
<evidence type="ECO:0000313" key="11">
    <source>
        <dbReference type="Proteomes" id="UP000503336"/>
    </source>
</evidence>
<comment type="subcellular location">
    <subcellularLocation>
        <location evidence="8">Cell inner membrane</location>
        <topology evidence="8">Multi-pass membrane protein</topology>
    </subcellularLocation>
    <subcellularLocation>
        <location evidence="1">Cell membrane</location>
        <topology evidence="1">Multi-pass membrane protein</topology>
    </subcellularLocation>
</comment>
<organism evidence="10 11">
    <name type="scientific">Pikeienuella piscinae</name>
    <dbReference type="NCBI Taxonomy" id="2748098"/>
    <lineage>
        <taxon>Bacteria</taxon>
        <taxon>Pseudomonadati</taxon>
        <taxon>Pseudomonadota</taxon>
        <taxon>Alphaproteobacteria</taxon>
        <taxon>Rhodobacterales</taxon>
        <taxon>Paracoccaceae</taxon>
        <taxon>Pikeienuella</taxon>
    </lineage>
</organism>
<evidence type="ECO:0000256" key="4">
    <source>
        <dbReference type="ARBA" id="ARBA00022475"/>
    </source>
</evidence>
<accession>A0A7L5BTM1</accession>
<proteinExistence type="inferred from homology"/>
<dbReference type="Gene3D" id="1.20.1720.10">
    <property type="entry name" value="Multidrug resistance protein D"/>
    <property type="match status" value="1"/>
</dbReference>
<reference evidence="10 11" key="1">
    <citation type="submission" date="2020-02" db="EMBL/GenBank/DDBJ databases">
        <title>complete genome sequence of Rhodobacteraceae bacterium.</title>
        <authorList>
            <person name="Park J."/>
            <person name="Kim Y.-S."/>
            <person name="Kim K.-H."/>
        </authorList>
    </citation>
    <scope>NUCLEOTIDE SEQUENCE [LARGE SCALE GENOMIC DNA]</scope>
    <source>
        <strain evidence="10 11">RR4-56</strain>
    </source>
</reference>
<dbReference type="GO" id="GO:0042910">
    <property type="term" value="F:xenobiotic transmembrane transporter activity"/>
    <property type="evidence" value="ECO:0007669"/>
    <property type="project" value="InterPro"/>
</dbReference>
<keyword evidence="4" id="KW-1003">Cell membrane</keyword>
<dbReference type="PROSITE" id="PS50850">
    <property type="entry name" value="MFS"/>
    <property type="match status" value="1"/>
</dbReference>
<dbReference type="SUPFAM" id="SSF103473">
    <property type="entry name" value="MFS general substrate transporter"/>
    <property type="match status" value="1"/>
</dbReference>
<evidence type="ECO:0000256" key="1">
    <source>
        <dbReference type="ARBA" id="ARBA00004651"/>
    </source>
</evidence>
<feature type="transmembrane region" description="Helical" evidence="8">
    <location>
        <begin position="16"/>
        <end position="38"/>
    </location>
</feature>
<evidence type="ECO:0000256" key="7">
    <source>
        <dbReference type="ARBA" id="ARBA00023136"/>
    </source>
</evidence>
<evidence type="ECO:0000256" key="8">
    <source>
        <dbReference type="RuleBase" id="RU365088"/>
    </source>
</evidence>
<feature type="transmembrane region" description="Helical" evidence="8">
    <location>
        <begin position="373"/>
        <end position="395"/>
    </location>
</feature>
<feature type="transmembrane region" description="Helical" evidence="8">
    <location>
        <begin position="282"/>
        <end position="305"/>
    </location>
</feature>
<dbReference type="InterPro" id="IPR036259">
    <property type="entry name" value="MFS_trans_sf"/>
</dbReference>
<dbReference type="RefSeq" id="WP_165093889.1">
    <property type="nucleotide sequence ID" value="NZ_CP049056.1"/>
</dbReference>
<dbReference type="InterPro" id="IPR005829">
    <property type="entry name" value="Sugar_transporter_CS"/>
</dbReference>
<evidence type="ECO:0000256" key="5">
    <source>
        <dbReference type="ARBA" id="ARBA00022692"/>
    </source>
</evidence>
<gene>
    <name evidence="10" type="ORF">G5B40_00930</name>
</gene>
<evidence type="ECO:0000256" key="2">
    <source>
        <dbReference type="ARBA" id="ARBA00006236"/>
    </source>
</evidence>
<evidence type="ECO:0000313" key="10">
    <source>
        <dbReference type="EMBL" id="QIE54133.1"/>
    </source>
</evidence>
<evidence type="ECO:0000259" key="9">
    <source>
        <dbReference type="PROSITE" id="PS50850"/>
    </source>
</evidence>